<dbReference type="Proteomes" id="UP001571980">
    <property type="component" value="Unassembled WGS sequence"/>
</dbReference>
<evidence type="ECO:0000313" key="1">
    <source>
        <dbReference type="EMBL" id="MFA4805309.1"/>
    </source>
</evidence>
<accession>A0ABV4T651</accession>
<sequence length="65" mass="7443">MCQSKVILLNGSEVKVIMTDVILMDVKEDGRIEIMDIMGNRKTLRGCRVESIDFISHKVFLKEES</sequence>
<comment type="caution">
    <text evidence="1">The sequence shown here is derived from an EMBL/GenBank/DDBJ whole genome shotgun (WGS) entry which is preliminary data.</text>
</comment>
<gene>
    <name evidence="1" type="ORF">P8X34_11280</name>
</gene>
<organism evidence="1 2">
    <name type="scientific">Pyrococcus kukulkanii</name>
    <dbReference type="NCBI Taxonomy" id="1609559"/>
    <lineage>
        <taxon>Archaea</taxon>
        <taxon>Methanobacteriati</taxon>
        <taxon>Methanobacteriota</taxon>
        <taxon>Thermococci</taxon>
        <taxon>Thermococcales</taxon>
        <taxon>Thermococcaceae</taxon>
        <taxon>Pyrococcus</taxon>
    </lineage>
</organism>
<reference evidence="1 2" key="1">
    <citation type="submission" date="2023-03" db="EMBL/GenBank/DDBJ databases">
        <title>Speciation in Pyrococcus: adaptation to high temperature as a mechanism.</title>
        <authorList>
            <person name="Gu J."/>
        </authorList>
    </citation>
    <scope>NUCLEOTIDE SEQUENCE [LARGE SCALE GENOMIC DNA]</scope>
    <source>
        <strain evidence="1 2">LMOA34</strain>
    </source>
</reference>
<dbReference type="EMBL" id="JARRIG010000008">
    <property type="protein sequence ID" value="MFA4805309.1"/>
    <property type="molecule type" value="Genomic_DNA"/>
</dbReference>
<dbReference type="Pfam" id="PF10133">
    <property type="entry name" value="CooT"/>
    <property type="match status" value="1"/>
</dbReference>
<evidence type="ECO:0000313" key="2">
    <source>
        <dbReference type="Proteomes" id="UP001571980"/>
    </source>
</evidence>
<proteinExistence type="predicted"/>
<dbReference type="RefSeq" id="WP_372817314.1">
    <property type="nucleotide sequence ID" value="NZ_JARRIF010000001.1"/>
</dbReference>
<dbReference type="InterPro" id="IPR019300">
    <property type="entry name" value="CooT"/>
</dbReference>
<keyword evidence="2" id="KW-1185">Reference proteome</keyword>
<name>A0ABV4T651_9EURY</name>
<protein>
    <submittedName>
        <fullName evidence="1">CooT family nickel-binding protein</fullName>
    </submittedName>
</protein>